<dbReference type="InParanoid" id="A0A5K4EYE6"/>
<protein>
    <submittedName>
        <fullName evidence="3">Uncharacterized protein</fullName>
    </submittedName>
</protein>
<reference evidence="3" key="2">
    <citation type="submission" date="2019-11" db="UniProtKB">
        <authorList>
            <consortium name="WormBaseParasite"/>
        </authorList>
    </citation>
    <scope>IDENTIFICATION</scope>
    <source>
        <strain evidence="3">Puerto Rican</strain>
    </source>
</reference>
<organism evidence="2 3">
    <name type="scientific">Schistosoma mansoni</name>
    <name type="common">Blood fluke</name>
    <dbReference type="NCBI Taxonomy" id="6183"/>
    <lineage>
        <taxon>Eukaryota</taxon>
        <taxon>Metazoa</taxon>
        <taxon>Spiralia</taxon>
        <taxon>Lophotrochozoa</taxon>
        <taxon>Platyhelminthes</taxon>
        <taxon>Trematoda</taxon>
        <taxon>Digenea</taxon>
        <taxon>Strigeidida</taxon>
        <taxon>Schistosomatoidea</taxon>
        <taxon>Schistosomatidae</taxon>
        <taxon>Schistosoma</taxon>
    </lineage>
</organism>
<evidence type="ECO:0000256" key="1">
    <source>
        <dbReference type="SAM" id="MobiDB-lite"/>
    </source>
</evidence>
<feature type="compositionally biased region" description="Polar residues" evidence="1">
    <location>
        <begin position="8"/>
        <end position="25"/>
    </location>
</feature>
<name>A0A5K4EYE6_SCHMA</name>
<proteinExistence type="predicted"/>
<accession>A0A5K4EYE6</accession>
<sequence>MPQKDQVVRQQPGNPSRSGTPTSRGASPYPNRWASRSPRRNDTCCCLCGQFFQTNLLLSLTRIFLIMYQLTRRGAL</sequence>
<dbReference type="Proteomes" id="UP000008854">
    <property type="component" value="Unassembled WGS sequence"/>
</dbReference>
<evidence type="ECO:0000313" key="2">
    <source>
        <dbReference type="Proteomes" id="UP000008854"/>
    </source>
</evidence>
<dbReference type="AlphaFoldDB" id="A0A5K4EYE6"/>
<evidence type="ECO:0000313" key="3">
    <source>
        <dbReference type="WBParaSite" id="Smp_202720.2"/>
    </source>
</evidence>
<dbReference type="WBParaSite" id="Smp_202720.2">
    <property type="protein sequence ID" value="Smp_202720.2"/>
    <property type="gene ID" value="Smp_202720"/>
</dbReference>
<feature type="region of interest" description="Disordered" evidence="1">
    <location>
        <begin position="1"/>
        <end position="40"/>
    </location>
</feature>
<reference evidence="2" key="1">
    <citation type="journal article" date="2012" name="PLoS Negl. Trop. Dis.">
        <title>A systematically improved high quality genome and transcriptome of the human blood fluke Schistosoma mansoni.</title>
        <authorList>
            <person name="Protasio A.V."/>
            <person name="Tsai I.J."/>
            <person name="Babbage A."/>
            <person name="Nichol S."/>
            <person name="Hunt M."/>
            <person name="Aslett M.A."/>
            <person name="De Silva N."/>
            <person name="Velarde G.S."/>
            <person name="Anderson T.J."/>
            <person name="Clark R.C."/>
            <person name="Davidson C."/>
            <person name="Dillon G.P."/>
            <person name="Holroyd N.E."/>
            <person name="LoVerde P.T."/>
            <person name="Lloyd C."/>
            <person name="McQuillan J."/>
            <person name="Oliveira G."/>
            <person name="Otto T.D."/>
            <person name="Parker-Manuel S.J."/>
            <person name="Quail M.A."/>
            <person name="Wilson R.A."/>
            <person name="Zerlotini A."/>
            <person name="Dunne D.W."/>
            <person name="Berriman M."/>
        </authorList>
    </citation>
    <scope>NUCLEOTIDE SEQUENCE [LARGE SCALE GENOMIC DNA]</scope>
    <source>
        <strain evidence="2">Puerto Rican</strain>
    </source>
</reference>
<keyword evidence="2" id="KW-1185">Reference proteome</keyword>